<keyword evidence="1" id="KW-0812">Transmembrane</keyword>
<evidence type="ECO:0000256" key="1">
    <source>
        <dbReference type="SAM" id="Phobius"/>
    </source>
</evidence>
<dbReference type="EMBL" id="CADIKB010000070">
    <property type="protein sequence ID" value="CAB3741254.1"/>
    <property type="molecule type" value="Genomic_DNA"/>
</dbReference>
<evidence type="ECO:0000313" key="3">
    <source>
        <dbReference type="Proteomes" id="UP000494249"/>
    </source>
</evidence>
<gene>
    <name evidence="2" type="ORF">LMG22037_06472</name>
</gene>
<reference evidence="2 3" key="1">
    <citation type="submission" date="2020-04" db="EMBL/GenBank/DDBJ databases">
        <authorList>
            <person name="De Canck E."/>
        </authorList>
    </citation>
    <scope>NUCLEOTIDE SEQUENCE [LARGE SCALE GENOMIC DNA]</scope>
    <source>
        <strain evidence="2 3">LMG 22037</strain>
    </source>
</reference>
<accession>A0A6J5CQD8</accession>
<feature type="transmembrane region" description="Helical" evidence="1">
    <location>
        <begin position="12"/>
        <end position="28"/>
    </location>
</feature>
<evidence type="ECO:0000313" key="2">
    <source>
        <dbReference type="EMBL" id="CAB3741254.1"/>
    </source>
</evidence>
<dbReference type="Proteomes" id="UP000494249">
    <property type="component" value="Unassembled WGS sequence"/>
</dbReference>
<proteinExistence type="predicted"/>
<keyword evidence="1" id="KW-1133">Transmembrane helix</keyword>
<dbReference type="AlphaFoldDB" id="A0A6J5CQD8"/>
<keyword evidence="1" id="KW-0472">Membrane</keyword>
<name>A0A6J5CQD8_9BURK</name>
<dbReference type="RefSeq" id="WP_279612679.1">
    <property type="nucleotide sequence ID" value="NZ_CADFGL010000064.1"/>
</dbReference>
<protein>
    <submittedName>
        <fullName evidence="2">Uncharacterized protein</fullName>
    </submittedName>
</protein>
<organism evidence="2 3">
    <name type="scientific">Paraburkholderia phenoliruptrix</name>
    <dbReference type="NCBI Taxonomy" id="252970"/>
    <lineage>
        <taxon>Bacteria</taxon>
        <taxon>Pseudomonadati</taxon>
        <taxon>Pseudomonadota</taxon>
        <taxon>Betaproteobacteria</taxon>
        <taxon>Burkholderiales</taxon>
        <taxon>Burkholderiaceae</taxon>
        <taxon>Paraburkholderia</taxon>
    </lineage>
</organism>
<sequence length="44" mass="4889">MPTYPSPFEYLLVFGLVFAAGVLTSVGLRQYTDKIRREATTAHA</sequence>